<sequence>MPETPIKVAIACQGGGAQTAFTAGALSHLLARQQEADCPFEVVALSGTSGGALCAALAWHDLITGLPENGPPMVERYWTTAYPAGNAAPDWPRAAELDLQDLARGRVPGQHLAAWARNRAGRQSAEFLEAATRATPFHVSLGLRPDYWHRLFQEIDRSLPGVTATAMVPMARRALSLWAANPWLPGAPVTAQLAAGWMDLSPWHRVSVLAPEAPPLGRRDYDIQTAFRTVVGQYLDASALTAIGTGLDALEQAGQSAPKLLIGVTDATTAFTSGADAPGAKIPEDPALRARHKGMRLEPDREQRADATNMHVLDGATYLDRLLDCLMASGAIPDVMRAVEMTIDGRPCQLWDGLYATNPPIYPLPDVHGDTSDANPEEIWVIRINPMKIARPPTDPPAIADRQNELEGNLSMLQEIRHVIRMGELGVETAGKRYRPITFGFIDMAADIAADLDRLTKIDTSQAQVQRLFDHGAEQMQDFLARWSRVTAEMAAVPAARTEAAE</sequence>
<dbReference type="EMBL" id="WUMU01000026">
    <property type="protein sequence ID" value="MXN20273.1"/>
    <property type="molecule type" value="Genomic_DNA"/>
</dbReference>
<accession>A0A6L7GBV7</accession>
<dbReference type="RefSeq" id="WP_160896399.1">
    <property type="nucleotide sequence ID" value="NZ_WUMU01000026.1"/>
</dbReference>
<protein>
    <recommendedName>
        <fullName evidence="3">PNPLA domain-containing protein</fullName>
    </recommendedName>
</protein>
<comment type="caution">
    <text evidence="1">The sequence shown here is derived from an EMBL/GenBank/DDBJ whole genome shotgun (WGS) entry which is preliminary data.</text>
</comment>
<proteinExistence type="predicted"/>
<name>A0A6L7GBV7_9RHOB</name>
<gene>
    <name evidence="1" type="ORF">GR170_20750</name>
</gene>
<dbReference type="AlphaFoldDB" id="A0A6L7GBV7"/>
<reference evidence="1 2" key="1">
    <citation type="submission" date="2019-12" db="EMBL/GenBank/DDBJ databases">
        <authorList>
            <person name="Li M."/>
        </authorList>
    </citation>
    <scope>NUCLEOTIDE SEQUENCE [LARGE SCALE GENOMIC DNA]</scope>
    <source>
        <strain evidence="1 2">GBMRC 2024</strain>
    </source>
</reference>
<evidence type="ECO:0000313" key="1">
    <source>
        <dbReference type="EMBL" id="MXN20273.1"/>
    </source>
</evidence>
<organism evidence="1 2">
    <name type="scientific">Pseudooceanicola albus</name>
    <dbReference type="NCBI Taxonomy" id="2692189"/>
    <lineage>
        <taxon>Bacteria</taxon>
        <taxon>Pseudomonadati</taxon>
        <taxon>Pseudomonadota</taxon>
        <taxon>Alphaproteobacteria</taxon>
        <taxon>Rhodobacterales</taxon>
        <taxon>Paracoccaceae</taxon>
        <taxon>Pseudooceanicola</taxon>
    </lineage>
</organism>
<dbReference type="InterPro" id="IPR016035">
    <property type="entry name" value="Acyl_Trfase/lysoPLipase"/>
</dbReference>
<evidence type="ECO:0000313" key="2">
    <source>
        <dbReference type="Proteomes" id="UP000477911"/>
    </source>
</evidence>
<keyword evidence="2" id="KW-1185">Reference proteome</keyword>
<dbReference type="Gene3D" id="3.40.1090.10">
    <property type="entry name" value="Cytosolic phospholipase A2 catalytic domain"/>
    <property type="match status" value="1"/>
</dbReference>
<evidence type="ECO:0008006" key="3">
    <source>
        <dbReference type="Google" id="ProtNLM"/>
    </source>
</evidence>
<dbReference type="SUPFAM" id="SSF52151">
    <property type="entry name" value="FabD/lysophospholipase-like"/>
    <property type="match status" value="1"/>
</dbReference>
<dbReference type="Proteomes" id="UP000477911">
    <property type="component" value="Unassembled WGS sequence"/>
</dbReference>